<dbReference type="SUPFAM" id="SSF58014">
    <property type="entry name" value="Coiled-coil domain of nucleotide exchange factor GrpE"/>
    <property type="match status" value="1"/>
</dbReference>
<evidence type="ECO:0000256" key="7">
    <source>
        <dbReference type="SAM" id="MobiDB-lite"/>
    </source>
</evidence>
<dbReference type="PANTHER" id="PTHR21237">
    <property type="entry name" value="GRPE PROTEIN"/>
    <property type="match status" value="1"/>
</dbReference>
<keyword evidence="9" id="KW-1185">Reference proteome</keyword>
<name>A0ABQ1J4Z3_9PROT</name>
<dbReference type="InterPro" id="IPR000740">
    <property type="entry name" value="GrpE"/>
</dbReference>
<dbReference type="Gene3D" id="2.30.22.10">
    <property type="entry name" value="Head domain of nucleotide exchange factor GrpE"/>
    <property type="match status" value="1"/>
</dbReference>
<protein>
    <recommendedName>
        <fullName evidence="4 5">Protein GrpE</fullName>
    </recommendedName>
    <alternativeName>
        <fullName evidence="4">HSP-70 cofactor</fullName>
    </alternativeName>
</protein>
<accession>A0ABQ1J4Z3</accession>
<dbReference type="CDD" id="cd00446">
    <property type="entry name" value="GrpE"/>
    <property type="match status" value="1"/>
</dbReference>
<dbReference type="Gene3D" id="3.90.20.20">
    <property type="match status" value="1"/>
</dbReference>
<dbReference type="RefSeq" id="WP_188582385.1">
    <property type="nucleotide sequence ID" value="NZ_BMDZ01000091.1"/>
</dbReference>
<evidence type="ECO:0000256" key="6">
    <source>
        <dbReference type="RuleBase" id="RU004478"/>
    </source>
</evidence>
<dbReference type="NCBIfam" id="NF010739">
    <property type="entry name" value="PRK14141.1"/>
    <property type="match status" value="1"/>
</dbReference>
<evidence type="ECO:0000313" key="9">
    <source>
        <dbReference type="Proteomes" id="UP000603352"/>
    </source>
</evidence>
<proteinExistence type="inferred from homology"/>
<dbReference type="PANTHER" id="PTHR21237:SF23">
    <property type="entry name" value="GRPE PROTEIN HOMOLOG, MITOCHONDRIAL"/>
    <property type="match status" value="1"/>
</dbReference>
<keyword evidence="2 4" id="KW-0346">Stress response</keyword>
<dbReference type="PROSITE" id="PS01071">
    <property type="entry name" value="GRPE"/>
    <property type="match status" value="1"/>
</dbReference>
<dbReference type="SUPFAM" id="SSF51064">
    <property type="entry name" value="Head domain of nucleotide exchange factor GrpE"/>
    <property type="match status" value="1"/>
</dbReference>
<dbReference type="HAMAP" id="MF_01151">
    <property type="entry name" value="GrpE"/>
    <property type="match status" value="1"/>
</dbReference>
<keyword evidence="3 4" id="KW-0143">Chaperone</keyword>
<comment type="similarity">
    <text evidence="1 4 6">Belongs to the GrpE family.</text>
</comment>
<dbReference type="EMBL" id="BMDZ01000091">
    <property type="protein sequence ID" value="GGB60050.1"/>
    <property type="molecule type" value="Genomic_DNA"/>
</dbReference>
<comment type="subunit">
    <text evidence="4">Homodimer.</text>
</comment>
<evidence type="ECO:0000256" key="4">
    <source>
        <dbReference type="HAMAP-Rule" id="MF_01151"/>
    </source>
</evidence>
<evidence type="ECO:0000256" key="5">
    <source>
        <dbReference type="RuleBase" id="RU000639"/>
    </source>
</evidence>
<sequence length="207" mass="22355">MSDQKQAPEATEITGAEAPEMPETEAAEAPEARIAALEAELAQARDQHLRTLADMENLRRRAQREVEDAGKYAVTRFARDVLSVSDNLERAALAVPADKRGADPLVDQLAQGIDMTLQSFRQTLETHGIRRVDPAGERFDSKLHQAMMEVEDKTKPSGTVVQVLQTGYVIADRLLRPAMVSVSRGGPKEGAAPAGDANPGSRVDTSA</sequence>
<organism evidence="8 9">
    <name type="scientific">Tistrella bauzanensis</name>
    <dbReference type="NCBI Taxonomy" id="657419"/>
    <lineage>
        <taxon>Bacteria</taxon>
        <taxon>Pseudomonadati</taxon>
        <taxon>Pseudomonadota</taxon>
        <taxon>Alphaproteobacteria</taxon>
        <taxon>Geminicoccales</taxon>
        <taxon>Geminicoccaceae</taxon>
        <taxon>Tistrella</taxon>
    </lineage>
</organism>
<dbReference type="Pfam" id="PF01025">
    <property type="entry name" value="GrpE"/>
    <property type="match status" value="1"/>
</dbReference>
<evidence type="ECO:0000256" key="1">
    <source>
        <dbReference type="ARBA" id="ARBA00009054"/>
    </source>
</evidence>
<dbReference type="InterPro" id="IPR013805">
    <property type="entry name" value="GrpE_CC"/>
</dbReference>
<dbReference type="InterPro" id="IPR009012">
    <property type="entry name" value="GrpE_head"/>
</dbReference>
<gene>
    <name evidence="4 8" type="primary">grpE</name>
    <name evidence="8" type="ORF">GCM10011505_45980</name>
</gene>
<feature type="region of interest" description="Disordered" evidence="7">
    <location>
        <begin position="181"/>
        <end position="207"/>
    </location>
</feature>
<comment type="function">
    <text evidence="4 5">Participates actively in the response to hyperosmotic and heat shock by preventing the aggregation of stress-denatured proteins, in association with DnaK and GrpE. It is the nucleotide exchange factor for DnaK and may function as a thermosensor. Unfolded proteins bind initially to DnaJ; upon interaction with the DnaJ-bound protein, DnaK hydrolyzes its bound ATP, resulting in the formation of a stable complex. GrpE releases ADP from DnaK; ATP binding to DnaK triggers the release of the substrate protein, thus completing the reaction cycle. Several rounds of ATP-dependent interactions between DnaJ, DnaK and GrpE are required for fully efficient folding.</text>
</comment>
<evidence type="ECO:0000256" key="3">
    <source>
        <dbReference type="ARBA" id="ARBA00023186"/>
    </source>
</evidence>
<comment type="caution">
    <text evidence="8">The sequence shown here is derived from an EMBL/GenBank/DDBJ whole genome shotgun (WGS) entry which is preliminary data.</text>
</comment>
<comment type="subcellular location">
    <subcellularLocation>
        <location evidence="4">Cytoplasm</location>
    </subcellularLocation>
</comment>
<keyword evidence="4" id="KW-0963">Cytoplasm</keyword>
<dbReference type="PRINTS" id="PR00773">
    <property type="entry name" value="GRPEPROTEIN"/>
</dbReference>
<dbReference type="Proteomes" id="UP000603352">
    <property type="component" value="Unassembled WGS sequence"/>
</dbReference>
<feature type="region of interest" description="Disordered" evidence="7">
    <location>
        <begin position="1"/>
        <end position="30"/>
    </location>
</feature>
<reference evidence="9" key="1">
    <citation type="journal article" date="2019" name="Int. J. Syst. Evol. Microbiol.">
        <title>The Global Catalogue of Microorganisms (GCM) 10K type strain sequencing project: providing services to taxonomists for standard genome sequencing and annotation.</title>
        <authorList>
            <consortium name="The Broad Institute Genomics Platform"/>
            <consortium name="The Broad Institute Genome Sequencing Center for Infectious Disease"/>
            <person name="Wu L."/>
            <person name="Ma J."/>
        </authorList>
    </citation>
    <scope>NUCLEOTIDE SEQUENCE [LARGE SCALE GENOMIC DNA]</scope>
    <source>
        <strain evidence="9">CGMCC 1.10188</strain>
    </source>
</reference>
<evidence type="ECO:0000256" key="2">
    <source>
        <dbReference type="ARBA" id="ARBA00023016"/>
    </source>
</evidence>
<evidence type="ECO:0000313" key="8">
    <source>
        <dbReference type="EMBL" id="GGB60050.1"/>
    </source>
</evidence>
<dbReference type="NCBIfam" id="NF010738">
    <property type="entry name" value="PRK14140.1"/>
    <property type="match status" value="1"/>
</dbReference>